<gene>
    <name evidence="1" type="ORF">NS354_08635</name>
</gene>
<comment type="caution">
    <text evidence="1">The sequence shown here is derived from an EMBL/GenBank/DDBJ whole genome shotgun (WGS) entry which is preliminary data.</text>
</comment>
<proteinExistence type="predicted"/>
<organism evidence="1 2">
    <name type="scientific">Leucobacter chromiiresistens</name>
    <dbReference type="NCBI Taxonomy" id="1079994"/>
    <lineage>
        <taxon>Bacteria</taxon>
        <taxon>Bacillati</taxon>
        <taxon>Actinomycetota</taxon>
        <taxon>Actinomycetes</taxon>
        <taxon>Micrococcales</taxon>
        <taxon>Microbacteriaceae</taxon>
        <taxon>Leucobacter</taxon>
    </lineage>
</organism>
<dbReference type="AlphaFoldDB" id="A0A147EMM0"/>
<protein>
    <submittedName>
        <fullName evidence="1">Uncharacterized protein</fullName>
    </submittedName>
</protein>
<name>A0A147EMM0_9MICO</name>
<dbReference type="OrthoDB" id="5074253at2"/>
<dbReference type="EMBL" id="LDRK01000052">
    <property type="protein sequence ID" value="KTR85575.1"/>
    <property type="molecule type" value="Genomic_DNA"/>
</dbReference>
<keyword evidence="2" id="KW-1185">Reference proteome</keyword>
<sequence>MTQISVEQDAVEALLAKYRSFIDDVDAALAAFPGVVDGGLASEKIGIIAEAVVRLGKLAMVAEEALCQVTSEVVEALLDEDQDAADVFAGLEGYGLL</sequence>
<dbReference type="RefSeq" id="WP_058594124.1">
    <property type="nucleotide sequence ID" value="NZ_LDRK01000052.1"/>
</dbReference>
<dbReference type="PATRIC" id="fig|1079994.3.peg.1938"/>
<evidence type="ECO:0000313" key="2">
    <source>
        <dbReference type="Proteomes" id="UP000070810"/>
    </source>
</evidence>
<evidence type="ECO:0000313" key="1">
    <source>
        <dbReference type="EMBL" id="KTR85575.1"/>
    </source>
</evidence>
<accession>A0A147EMM0</accession>
<reference evidence="1 2" key="1">
    <citation type="journal article" date="2016" name="Front. Microbiol.">
        <title>Genomic Resource of Rice Seed Associated Bacteria.</title>
        <authorList>
            <person name="Midha S."/>
            <person name="Bansal K."/>
            <person name="Sharma S."/>
            <person name="Kumar N."/>
            <person name="Patil P.P."/>
            <person name="Chaudhry V."/>
            <person name="Patil P.B."/>
        </authorList>
    </citation>
    <scope>NUCLEOTIDE SEQUENCE [LARGE SCALE GENOMIC DNA]</scope>
    <source>
        <strain evidence="1 2">NS354</strain>
    </source>
</reference>
<dbReference type="Proteomes" id="UP000070810">
    <property type="component" value="Unassembled WGS sequence"/>
</dbReference>